<dbReference type="PANTHER" id="PTHR44157">
    <property type="entry name" value="DNAJ HOMOLOG SUBFAMILY C MEMBER 11"/>
    <property type="match status" value="1"/>
</dbReference>
<evidence type="ECO:0000313" key="4">
    <source>
        <dbReference type="EMBL" id="KAF7544127.1"/>
    </source>
</evidence>
<feature type="compositionally biased region" description="Low complexity" evidence="2">
    <location>
        <begin position="481"/>
        <end position="492"/>
    </location>
</feature>
<evidence type="ECO:0000256" key="2">
    <source>
        <dbReference type="SAM" id="MobiDB-lite"/>
    </source>
</evidence>
<keyword evidence="1" id="KW-0143">Chaperone</keyword>
<protein>
    <recommendedName>
        <fullName evidence="3">J domain-containing protein</fullName>
    </recommendedName>
</protein>
<dbReference type="CDD" id="cd06257">
    <property type="entry name" value="DnaJ"/>
    <property type="match status" value="1"/>
</dbReference>
<feature type="region of interest" description="Disordered" evidence="2">
    <location>
        <begin position="472"/>
        <end position="498"/>
    </location>
</feature>
<dbReference type="InterPro" id="IPR052243">
    <property type="entry name" value="Mito_inner_membrane_organizer"/>
</dbReference>
<organism evidence="4 5">
    <name type="scientific">Cylindrodendrum hubeiense</name>
    <dbReference type="NCBI Taxonomy" id="595255"/>
    <lineage>
        <taxon>Eukaryota</taxon>
        <taxon>Fungi</taxon>
        <taxon>Dikarya</taxon>
        <taxon>Ascomycota</taxon>
        <taxon>Pezizomycotina</taxon>
        <taxon>Sordariomycetes</taxon>
        <taxon>Hypocreomycetidae</taxon>
        <taxon>Hypocreales</taxon>
        <taxon>Nectriaceae</taxon>
        <taxon>Cylindrodendrum</taxon>
    </lineage>
</organism>
<feature type="region of interest" description="Disordered" evidence="2">
    <location>
        <begin position="1"/>
        <end position="21"/>
    </location>
</feature>
<dbReference type="Gene3D" id="1.10.287.110">
    <property type="entry name" value="DnaJ domain"/>
    <property type="match status" value="1"/>
</dbReference>
<dbReference type="AlphaFoldDB" id="A0A9P5H6E2"/>
<dbReference type="PANTHER" id="PTHR44157:SF1">
    <property type="entry name" value="DNAJ HOMOLOG SUBFAMILY C MEMBER 11"/>
    <property type="match status" value="1"/>
</dbReference>
<dbReference type="GO" id="GO:0005739">
    <property type="term" value="C:mitochondrion"/>
    <property type="evidence" value="ECO:0007669"/>
    <property type="project" value="GOC"/>
</dbReference>
<feature type="compositionally biased region" description="Pro residues" evidence="2">
    <location>
        <begin position="1"/>
        <end position="16"/>
    </location>
</feature>
<keyword evidence="5" id="KW-1185">Reference proteome</keyword>
<proteinExistence type="predicted"/>
<dbReference type="PROSITE" id="PS50076">
    <property type="entry name" value="DNAJ_2"/>
    <property type="match status" value="1"/>
</dbReference>
<accession>A0A9P5H6E2</accession>
<dbReference type="Pfam" id="PF00226">
    <property type="entry name" value="DnaJ"/>
    <property type="match status" value="1"/>
</dbReference>
<dbReference type="GO" id="GO:0042407">
    <property type="term" value="P:cristae formation"/>
    <property type="evidence" value="ECO:0007669"/>
    <property type="project" value="TreeGrafter"/>
</dbReference>
<dbReference type="EMBL" id="JAANBB010000321">
    <property type="protein sequence ID" value="KAF7544127.1"/>
    <property type="molecule type" value="Genomic_DNA"/>
</dbReference>
<dbReference type="Pfam" id="PF11875">
    <property type="entry name" value="DnaJ-like_C11_C"/>
    <property type="match status" value="1"/>
</dbReference>
<gene>
    <name evidence="4" type="ORF">G7Z17_g10198</name>
</gene>
<evidence type="ECO:0000256" key="1">
    <source>
        <dbReference type="ARBA" id="ARBA00023186"/>
    </source>
</evidence>
<dbReference type="Proteomes" id="UP000722485">
    <property type="component" value="Unassembled WGS sequence"/>
</dbReference>
<comment type="caution">
    <text evidence="4">The sequence shown here is derived from an EMBL/GenBank/DDBJ whole genome shotgun (WGS) entry which is preliminary data.</text>
</comment>
<feature type="domain" description="J" evidence="3">
    <location>
        <begin position="97"/>
        <end position="167"/>
    </location>
</feature>
<dbReference type="InterPro" id="IPR001623">
    <property type="entry name" value="DnaJ_domain"/>
</dbReference>
<dbReference type="OrthoDB" id="666364at2759"/>
<sequence>MLDIPPAPRPPAPPAAAPQSLRAASSRFSLNEQFAATRQEYELWDDDASSIFDRVTIASEAGDTDATDRVLVSSGDSFRRASSPNNAGPGSEFPDWDFYDILCLPRDAADLSQDQIRCAYHRLFLLFYPDSYPEQLRPIARQQFLRAQEAFEALIDPARRAQYDLSRLLQADQPDDTASVSYEAVFKEAVRDRLQNGVQTSSDLGIRLDATRLRSNRASSSWQSGSSKLKLLDFALSQSVSIDVPTLRNIMQPQVTWLERLALSKNKKRDEAQGLSQPTIEVTTPTLTVLGSVYGVTGDLSLMSTALLYDRYQPLLPLTIPRHRLIQLVENKLSPLVTLRYRQEFVNHAPPPSSDKVRWIKSAVELESDILPEFCVTSRLYHHIILPDFTEPAVIEASVQSSRHLPRTPPRFTIGARQSIYHGTAFARVDSGDWVLSSNESCRFFTDFSKINPNMFSTEGPLKMAPSMELGFRTGPPERIPGPGSSDSPNSDRGIRGLDNELDTCEEGTWAVSAAATPSSVGGFVRYSKNLSLPFQLPSFKPSEHPVPSSARVEVELCSSTFQDRYLALRNLWSVGRFARLGLEVGVSLHSLHVSVYWSRLGQRLSVPLLIAPQALLSPSIIFWAGALPFTGLAAVQLFLHQRRGRASKSGSRAPRRPLTAAAAQVAISRNRYEADNVTVLLAQPVEARQKRQTSLGGLVILSAKYGVPDSNGNLAGEHVADVTIALAALIDDSSSNTGSRLVLPSSVRKSRIPGFWDPAPDREKTLRVKYSFKGVEDIIEVRGRTDLVLPPPPPPLPTKS</sequence>
<reference evidence="4" key="1">
    <citation type="submission" date="2020-03" db="EMBL/GenBank/DDBJ databases">
        <title>Draft Genome Sequence of Cylindrodendrum hubeiense.</title>
        <authorList>
            <person name="Buettner E."/>
            <person name="Kellner H."/>
        </authorList>
    </citation>
    <scope>NUCLEOTIDE SEQUENCE</scope>
    <source>
        <strain evidence="4">IHI 201604</strain>
    </source>
</reference>
<evidence type="ECO:0000313" key="5">
    <source>
        <dbReference type="Proteomes" id="UP000722485"/>
    </source>
</evidence>
<dbReference type="SMART" id="SM00271">
    <property type="entry name" value="DnaJ"/>
    <property type="match status" value="1"/>
</dbReference>
<dbReference type="SUPFAM" id="SSF46565">
    <property type="entry name" value="Chaperone J-domain"/>
    <property type="match status" value="1"/>
</dbReference>
<name>A0A9P5H6E2_9HYPO</name>
<dbReference type="InterPro" id="IPR036869">
    <property type="entry name" value="J_dom_sf"/>
</dbReference>
<dbReference type="InterPro" id="IPR024586">
    <property type="entry name" value="DnaJ-like_C11_C"/>
</dbReference>
<evidence type="ECO:0000259" key="3">
    <source>
        <dbReference type="PROSITE" id="PS50076"/>
    </source>
</evidence>